<reference evidence="2" key="1">
    <citation type="submission" date="2022-08" db="EMBL/GenBank/DDBJ databases">
        <authorList>
            <consortium name="DOE Joint Genome Institute"/>
            <person name="Min B."/>
            <person name="Riley R."/>
            <person name="Sierra-Patev S."/>
            <person name="Naranjo-Ortiz M."/>
            <person name="Looney B."/>
            <person name="Konkel Z."/>
            <person name="Slot J.C."/>
            <person name="Sakamoto Y."/>
            <person name="Steenwyk J.L."/>
            <person name="Rokas A."/>
            <person name="Carro J."/>
            <person name="Camarero S."/>
            <person name="Ferreira P."/>
            <person name="Molpeceres G."/>
            <person name="Ruiz-Duenas F.J."/>
            <person name="Serrano A."/>
            <person name="Henrissat B."/>
            <person name="Drula E."/>
            <person name="Hughes K.W."/>
            <person name="Mata J.L."/>
            <person name="Ishikawa N.K."/>
            <person name="Vargas-Isla R."/>
            <person name="Ushijima S."/>
            <person name="Smith C.A."/>
            <person name="Ahrendt S."/>
            <person name="Andreopoulos W."/>
            <person name="He G."/>
            <person name="Labutti K."/>
            <person name="Lipzen A."/>
            <person name="Ng V."/>
            <person name="Sandor L."/>
            <person name="Barry K."/>
            <person name="Martinez A.T."/>
            <person name="Xiao Y."/>
            <person name="Gibbons J.G."/>
            <person name="Terashima K."/>
            <person name="Hibbett D.S."/>
            <person name="Grigoriev I.V."/>
        </authorList>
    </citation>
    <scope>NUCLEOTIDE SEQUENCE</scope>
    <source>
        <strain evidence="2">TFB10827</strain>
    </source>
</reference>
<evidence type="ECO:0000256" key="1">
    <source>
        <dbReference type="SAM" id="MobiDB-lite"/>
    </source>
</evidence>
<dbReference type="EMBL" id="MU791309">
    <property type="protein sequence ID" value="KAJ3990942.1"/>
    <property type="molecule type" value="Genomic_DNA"/>
</dbReference>
<feature type="compositionally biased region" description="Basic and acidic residues" evidence="1">
    <location>
        <begin position="22"/>
        <end position="72"/>
    </location>
</feature>
<comment type="caution">
    <text evidence="2">The sequence shown here is derived from an EMBL/GenBank/DDBJ whole genome shotgun (WGS) entry which is preliminary data.</text>
</comment>
<feature type="region of interest" description="Disordered" evidence="1">
    <location>
        <begin position="22"/>
        <end position="192"/>
    </location>
</feature>
<feature type="compositionally biased region" description="Basic and acidic residues" evidence="1">
    <location>
        <begin position="240"/>
        <end position="253"/>
    </location>
</feature>
<feature type="compositionally biased region" description="Basic and acidic residues" evidence="1">
    <location>
        <begin position="270"/>
        <end position="285"/>
    </location>
</feature>
<accession>A0ABQ8PWY6</accession>
<gene>
    <name evidence="2" type="ORF">F5050DRAFT_1813217</name>
</gene>
<name>A0ABQ8PWY6_9AGAR</name>
<feature type="region of interest" description="Disordered" evidence="1">
    <location>
        <begin position="240"/>
        <end position="285"/>
    </location>
</feature>
<organism evidence="2 3">
    <name type="scientific">Lentinula boryana</name>
    <dbReference type="NCBI Taxonomy" id="40481"/>
    <lineage>
        <taxon>Eukaryota</taxon>
        <taxon>Fungi</taxon>
        <taxon>Dikarya</taxon>
        <taxon>Basidiomycota</taxon>
        <taxon>Agaricomycotina</taxon>
        <taxon>Agaricomycetes</taxon>
        <taxon>Agaricomycetidae</taxon>
        <taxon>Agaricales</taxon>
        <taxon>Marasmiineae</taxon>
        <taxon>Omphalotaceae</taxon>
        <taxon>Lentinula</taxon>
    </lineage>
</organism>
<protein>
    <submittedName>
        <fullName evidence="2">Uncharacterized protein</fullName>
    </submittedName>
</protein>
<proteinExistence type="predicted"/>
<dbReference type="Proteomes" id="UP001163828">
    <property type="component" value="Unassembled WGS sequence"/>
</dbReference>
<sequence>MQQLEEEEAARAAEEKRLAEERIAKQKKEEERIVAEERKEEERRALARDAAFHRMVEENRKEKEKARAERQLRGGLRAPLEKIYKSMSIVPDSSEEANEPESTQVPTPGGVKRTRMIARIGGPPSDDSKHGSGDEEDEDDDEEEPDQVPSKTPCSRCVSQGKPRECKPHWSGNNTSWRSRSKRMKVDHAESGECLGDTRRIAEKKFGGVEFGGKLDGLERRLGALERFASRLTMAILVRREEREMGREENINKDEEEEDKDGEGEEEKSEEEKREEVREGKKRAE</sequence>
<feature type="compositionally biased region" description="Acidic residues" evidence="1">
    <location>
        <begin position="134"/>
        <end position="146"/>
    </location>
</feature>
<evidence type="ECO:0000313" key="3">
    <source>
        <dbReference type="Proteomes" id="UP001163828"/>
    </source>
</evidence>
<keyword evidence="3" id="KW-1185">Reference proteome</keyword>
<feature type="compositionally biased region" description="Acidic residues" evidence="1">
    <location>
        <begin position="254"/>
        <end position="269"/>
    </location>
</feature>
<evidence type="ECO:0000313" key="2">
    <source>
        <dbReference type="EMBL" id="KAJ3990942.1"/>
    </source>
</evidence>